<gene>
    <name evidence="2" type="ORF">EYC80_004862</name>
</gene>
<proteinExistence type="predicted"/>
<comment type="caution">
    <text evidence="2">The sequence shown here is derived from an EMBL/GenBank/DDBJ whole genome shotgun (WGS) entry which is preliminary data.</text>
</comment>
<sequence>MIGKKAGIWQVVGWGSGWFGLIWSAWDGFQIFFAMGKGSGYSFMIPPIIRRCDFDTYVGIQDIQSWEVHV</sequence>
<keyword evidence="1" id="KW-1133">Transmembrane helix</keyword>
<keyword evidence="3" id="KW-1185">Reference proteome</keyword>
<evidence type="ECO:0000313" key="3">
    <source>
        <dbReference type="Proteomes" id="UP000326757"/>
    </source>
</evidence>
<keyword evidence="1" id="KW-0472">Membrane</keyword>
<keyword evidence="1" id="KW-0812">Transmembrane</keyword>
<name>A0A5N6KIC6_MONLA</name>
<dbReference type="Proteomes" id="UP000326757">
    <property type="component" value="Unassembled WGS sequence"/>
</dbReference>
<reference evidence="2 3" key="1">
    <citation type="submission" date="2019-06" db="EMBL/GenBank/DDBJ databases">
        <title>Genome Sequence of the Brown Rot Fungal Pathogen Monilinia laxa.</title>
        <authorList>
            <person name="De Miccolis Angelini R.M."/>
            <person name="Landi L."/>
            <person name="Abate D."/>
            <person name="Pollastro S."/>
            <person name="Romanazzi G."/>
            <person name="Faretra F."/>
        </authorList>
    </citation>
    <scope>NUCLEOTIDE SEQUENCE [LARGE SCALE GENOMIC DNA]</scope>
    <source>
        <strain evidence="2 3">Mlax316</strain>
    </source>
</reference>
<evidence type="ECO:0000256" key="1">
    <source>
        <dbReference type="SAM" id="Phobius"/>
    </source>
</evidence>
<organism evidence="2 3">
    <name type="scientific">Monilinia laxa</name>
    <name type="common">Brown rot fungus</name>
    <name type="synonym">Sclerotinia laxa</name>
    <dbReference type="NCBI Taxonomy" id="61186"/>
    <lineage>
        <taxon>Eukaryota</taxon>
        <taxon>Fungi</taxon>
        <taxon>Dikarya</taxon>
        <taxon>Ascomycota</taxon>
        <taxon>Pezizomycotina</taxon>
        <taxon>Leotiomycetes</taxon>
        <taxon>Helotiales</taxon>
        <taxon>Sclerotiniaceae</taxon>
        <taxon>Monilinia</taxon>
    </lineage>
</organism>
<feature type="transmembrane region" description="Helical" evidence="1">
    <location>
        <begin position="7"/>
        <end position="26"/>
    </location>
</feature>
<evidence type="ECO:0000313" key="2">
    <source>
        <dbReference type="EMBL" id="KAB8303437.1"/>
    </source>
</evidence>
<dbReference type="AlphaFoldDB" id="A0A5N6KIC6"/>
<dbReference type="EMBL" id="VIGI01000002">
    <property type="protein sequence ID" value="KAB8303437.1"/>
    <property type="molecule type" value="Genomic_DNA"/>
</dbReference>
<protein>
    <submittedName>
        <fullName evidence="2">Uncharacterized protein</fullName>
    </submittedName>
</protein>
<accession>A0A5N6KIC6</accession>